<organism evidence="2 3">
    <name type="scientific">Dacryopinax primogenitus (strain DJM 731)</name>
    <name type="common">Brown rot fungus</name>
    <dbReference type="NCBI Taxonomy" id="1858805"/>
    <lineage>
        <taxon>Eukaryota</taxon>
        <taxon>Fungi</taxon>
        <taxon>Dikarya</taxon>
        <taxon>Basidiomycota</taxon>
        <taxon>Agaricomycotina</taxon>
        <taxon>Dacrymycetes</taxon>
        <taxon>Dacrymycetales</taxon>
        <taxon>Dacrymycetaceae</taxon>
        <taxon>Dacryopinax</taxon>
    </lineage>
</organism>
<name>M5G0Y0_DACPD</name>
<sequence length="341" mass="37188">MAKSKANKRKSVVATNGSPVKPMMSPPQAPPATMSSNAVPSNAVAAPSSNTLVPKHATAMDHPRQPPLQWTFLDEYIKTAAYIPSCIGDSKELVYLTQRDIALAKLDILGKHIVEKMPDFEESRKKGQLQEDQYQKFKEMEKAYRAKMQATDAAIAAAPGAMRGDSKGKGKSAALALPFPPYGHPQPYWSPTPEQLASPSLSRYTPHEVEDLSDLIQYAIRPPPGWKDREEAHVESNHYRPYAYTSDYVALRMIRKMPIYVSMMRSGELTEKQLAQAKAVAREHALKVLARHARTQAIGVDEATQQLANMALVPSPTSGGEVATVNGDGTGGGKGKRKGGK</sequence>
<evidence type="ECO:0000313" key="3">
    <source>
        <dbReference type="Proteomes" id="UP000030653"/>
    </source>
</evidence>
<dbReference type="EMBL" id="JH795877">
    <property type="protein sequence ID" value="EJT97442.1"/>
    <property type="molecule type" value="Genomic_DNA"/>
</dbReference>
<reference evidence="2 3" key="1">
    <citation type="journal article" date="2012" name="Science">
        <title>The Paleozoic origin of enzymatic lignin decomposition reconstructed from 31 fungal genomes.</title>
        <authorList>
            <person name="Floudas D."/>
            <person name="Binder M."/>
            <person name="Riley R."/>
            <person name="Barry K."/>
            <person name="Blanchette R.A."/>
            <person name="Henrissat B."/>
            <person name="Martinez A.T."/>
            <person name="Otillar R."/>
            <person name="Spatafora J.W."/>
            <person name="Yadav J.S."/>
            <person name="Aerts A."/>
            <person name="Benoit I."/>
            <person name="Boyd A."/>
            <person name="Carlson A."/>
            <person name="Copeland A."/>
            <person name="Coutinho P.M."/>
            <person name="de Vries R.P."/>
            <person name="Ferreira P."/>
            <person name="Findley K."/>
            <person name="Foster B."/>
            <person name="Gaskell J."/>
            <person name="Glotzer D."/>
            <person name="Gorecki P."/>
            <person name="Heitman J."/>
            <person name="Hesse C."/>
            <person name="Hori C."/>
            <person name="Igarashi K."/>
            <person name="Jurgens J.A."/>
            <person name="Kallen N."/>
            <person name="Kersten P."/>
            <person name="Kohler A."/>
            <person name="Kuees U."/>
            <person name="Kumar T.K.A."/>
            <person name="Kuo A."/>
            <person name="LaButti K."/>
            <person name="Larrondo L.F."/>
            <person name="Lindquist E."/>
            <person name="Ling A."/>
            <person name="Lombard V."/>
            <person name="Lucas S."/>
            <person name="Lundell T."/>
            <person name="Martin R."/>
            <person name="McLaughlin D.J."/>
            <person name="Morgenstern I."/>
            <person name="Morin E."/>
            <person name="Murat C."/>
            <person name="Nagy L.G."/>
            <person name="Nolan M."/>
            <person name="Ohm R.A."/>
            <person name="Patyshakuliyeva A."/>
            <person name="Rokas A."/>
            <person name="Ruiz-Duenas F.J."/>
            <person name="Sabat G."/>
            <person name="Salamov A."/>
            <person name="Samejima M."/>
            <person name="Schmutz J."/>
            <person name="Slot J.C."/>
            <person name="St John F."/>
            <person name="Stenlid J."/>
            <person name="Sun H."/>
            <person name="Sun S."/>
            <person name="Syed K."/>
            <person name="Tsang A."/>
            <person name="Wiebenga A."/>
            <person name="Young D."/>
            <person name="Pisabarro A."/>
            <person name="Eastwood D.C."/>
            <person name="Martin F."/>
            <person name="Cullen D."/>
            <person name="Grigoriev I.V."/>
            <person name="Hibbett D.S."/>
        </authorList>
    </citation>
    <scope>NUCLEOTIDE SEQUENCE [LARGE SCALE GENOMIC DNA]</scope>
    <source>
        <strain evidence="2 3">DJM-731 SS1</strain>
    </source>
</reference>
<dbReference type="RefSeq" id="XP_040624340.1">
    <property type="nucleotide sequence ID" value="XM_040770811.1"/>
</dbReference>
<accession>M5G0Y0</accession>
<keyword evidence="3" id="KW-1185">Reference proteome</keyword>
<dbReference type="OrthoDB" id="3351744at2759"/>
<proteinExistence type="predicted"/>
<feature type="region of interest" description="Disordered" evidence="1">
    <location>
        <begin position="314"/>
        <end position="341"/>
    </location>
</feature>
<evidence type="ECO:0000313" key="2">
    <source>
        <dbReference type="EMBL" id="EJT97442.1"/>
    </source>
</evidence>
<gene>
    <name evidence="2" type="ORF">DACRYDRAFT_119528</name>
</gene>
<feature type="compositionally biased region" description="Basic residues" evidence="1">
    <location>
        <begin position="1"/>
        <end position="11"/>
    </location>
</feature>
<dbReference type="GeneID" id="63685873"/>
<dbReference type="Proteomes" id="UP000030653">
    <property type="component" value="Unassembled WGS sequence"/>
</dbReference>
<protein>
    <submittedName>
        <fullName evidence="2">Uncharacterized protein</fullName>
    </submittedName>
</protein>
<feature type="region of interest" description="Disordered" evidence="1">
    <location>
        <begin position="1"/>
        <end position="48"/>
    </location>
</feature>
<dbReference type="HOGENOM" id="CLU_813862_0_0_1"/>
<dbReference type="AlphaFoldDB" id="M5G0Y0"/>
<feature type="compositionally biased region" description="Low complexity" evidence="1">
    <location>
        <begin position="35"/>
        <end position="48"/>
    </location>
</feature>
<evidence type="ECO:0000256" key="1">
    <source>
        <dbReference type="SAM" id="MobiDB-lite"/>
    </source>
</evidence>